<feature type="compositionally biased region" description="Low complexity" evidence="1">
    <location>
        <begin position="119"/>
        <end position="131"/>
    </location>
</feature>
<dbReference type="EMBL" id="PGOL01000344">
    <property type="protein sequence ID" value="PKI71989.1"/>
    <property type="molecule type" value="Genomic_DNA"/>
</dbReference>
<dbReference type="PANTHER" id="PTHR32108">
    <property type="entry name" value="DNA-DIRECTED RNA POLYMERASE SUBUNIT ALPHA"/>
    <property type="match status" value="1"/>
</dbReference>
<evidence type="ECO:0000256" key="1">
    <source>
        <dbReference type="SAM" id="MobiDB-lite"/>
    </source>
</evidence>
<dbReference type="Proteomes" id="UP000233551">
    <property type="component" value="Unassembled WGS sequence"/>
</dbReference>
<accession>A0A2I0KU42</accession>
<dbReference type="AlphaFoldDB" id="A0A2I0KU42"/>
<organism evidence="2 3">
    <name type="scientific">Punica granatum</name>
    <name type="common">Pomegranate</name>
    <dbReference type="NCBI Taxonomy" id="22663"/>
    <lineage>
        <taxon>Eukaryota</taxon>
        <taxon>Viridiplantae</taxon>
        <taxon>Streptophyta</taxon>
        <taxon>Embryophyta</taxon>
        <taxon>Tracheophyta</taxon>
        <taxon>Spermatophyta</taxon>
        <taxon>Magnoliopsida</taxon>
        <taxon>eudicotyledons</taxon>
        <taxon>Gunneridae</taxon>
        <taxon>Pentapetalae</taxon>
        <taxon>rosids</taxon>
        <taxon>malvids</taxon>
        <taxon>Myrtales</taxon>
        <taxon>Lythraceae</taxon>
        <taxon>Punica</taxon>
    </lineage>
</organism>
<gene>
    <name evidence="2" type="ORF">CRG98_007605</name>
</gene>
<dbReference type="PANTHER" id="PTHR32108:SF9">
    <property type="entry name" value="REVERSE TRANSCRIPTASE RNASE H-LIKE DOMAIN-CONTAINING PROTEIN"/>
    <property type="match status" value="1"/>
</dbReference>
<feature type="region of interest" description="Disordered" evidence="1">
    <location>
        <begin position="79"/>
        <end position="98"/>
    </location>
</feature>
<feature type="region of interest" description="Disordered" evidence="1">
    <location>
        <begin position="104"/>
        <end position="162"/>
    </location>
</feature>
<comment type="caution">
    <text evidence="2">The sequence shown here is derived from an EMBL/GenBank/DDBJ whole genome shotgun (WGS) entry which is preliminary data.</text>
</comment>
<proteinExistence type="predicted"/>
<evidence type="ECO:0000313" key="3">
    <source>
        <dbReference type="Proteomes" id="UP000233551"/>
    </source>
</evidence>
<name>A0A2I0KU42_PUNGR</name>
<dbReference type="STRING" id="22663.A0A2I0KU42"/>
<evidence type="ECO:0008006" key="4">
    <source>
        <dbReference type="Google" id="ProtNLM"/>
    </source>
</evidence>
<keyword evidence="3" id="KW-1185">Reference proteome</keyword>
<feature type="compositionally biased region" description="Polar residues" evidence="1">
    <location>
        <begin position="136"/>
        <end position="147"/>
    </location>
</feature>
<reference evidence="2 3" key="1">
    <citation type="submission" date="2017-11" db="EMBL/GenBank/DDBJ databases">
        <title>De-novo sequencing of pomegranate (Punica granatum L.) genome.</title>
        <authorList>
            <person name="Akparov Z."/>
            <person name="Amiraslanov A."/>
            <person name="Hajiyeva S."/>
            <person name="Abbasov M."/>
            <person name="Kaur K."/>
            <person name="Hamwieh A."/>
            <person name="Solovyev V."/>
            <person name="Salamov A."/>
            <person name="Braich B."/>
            <person name="Kosarev P."/>
            <person name="Mahmoud A."/>
            <person name="Hajiyev E."/>
            <person name="Babayeva S."/>
            <person name="Izzatullayeva V."/>
            <person name="Mammadov A."/>
            <person name="Mammadov A."/>
            <person name="Sharifova S."/>
            <person name="Ojaghi J."/>
            <person name="Eynullazada K."/>
            <person name="Bayramov B."/>
            <person name="Abdulazimova A."/>
            <person name="Shahmuradov I."/>
        </authorList>
    </citation>
    <scope>NUCLEOTIDE SEQUENCE [LARGE SCALE GENOMIC DNA]</scope>
    <source>
        <strain evidence="3">cv. AG2017</strain>
        <tissue evidence="2">Leaf</tissue>
    </source>
</reference>
<evidence type="ECO:0000313" key="2">
    <source>
        <dbReference type="EMBL" id="PKI71989.1"/>
    </source>
</evidence>
<protein>
    <recommendedName>
        <fullName evidence="4">Retrotransposon gag domain-containing protein</fullName>
    </recommendedName>
</protein>
<sequence>MDIKEDQTFEAYTAEWRGKAAKHTPLINEEQQVQLFHSTLKGVYYSHLLSHASSFSELIEAGKKLDIGIMLGRIEGPARKKEGEASKKHAARMSRMGKDVTAYHPASPTIIQPPPPQQHTPAQAQQSRASALRPPQSAQRAPTSQVRQGGAAQPRQRKQFTSLPVTPSHIYWQLLTSGKIRLEALCPNFDPTVQNQSIHCEFHQGALGHTLNNCWRLQEKIQEMINAKEMSFNEVKSPNVRATPLPDHGLSSGPTINMTSVCAIAEEDVQESPVLFVIEYVPTEVAVASAPFIIKIYEGSELANKGKTPAVAFQAVPKAAPITVKKVTEEKVETSMKAIKASEYKVVEQMGKSSAHISLLALLLSFKPYREALMKISFVVDELPSAGYRHSWALYIVCKCNNHIVDRMNVDMNCICASKTAVRAFDGSRREVNGEIDLLIDVGLCSFCVTFQTLDIPNAFSLLLARPWIHAADDVPSSLHQKLKFFVKDKLITVNGEEDYAIYKETTVPYISIGEDQSIPFYSFDTISVTQDYI</sequence>